<comment type="caution">
    <text evidence="2">The sequence shown here is derived from an EMBL/GenBank/DDBJ whole genome shotgun (WGS) entry which is preliminary data.</text>
</comment>
<dbReference type="RefSeq" id="WP_346093989.1">
    <property type="nucleotide sequence ID" value="NZ_BAAABY010000009.1"/>
</dbReference>
<dbReference type="SUPFAM" id="SSF48452">
    <property type="entry name" value="TPR-like"/>
    <property type="match status" value="1"/>
</dbReference>
<protein>
    <recommendedName>
        <fullName evidence="4">Tetratricopeptide repeat protein</fullName>
    </recommendedName>
</protein>
<organism evidence="2 3">
    <name type="scientific">Streptomyces olivaceiscleroticus</name>
    <dbReference type="NCBI Taxonomy" id="68245"/>
    <lineage>
        <taxon>Bacteria</taxon>
        <taxon>Bacillati</taxon>
        <taxon>Actinomycetota</taxon>
        <taxon>Actinomycetes</taxon>
        <taxon>Kitasatosporales</taxon>
        <taxon>Streptomycetaceae</taxon>
        <taxon>Streptomyces</taxon>
    </lineage>
</organism>
<reference evidence="3" key="1">
    <citation type="journal article" date="2019" name="Int. J. Syst. Evol. Microbiol.">
        <title>The Global Catalogue of Microorganisms (GCM) 10K type strain sequencing project: providing services to taxonomists for standard genome sequencing and annotation.</title>
        <authorList>
            <consortium name="The Broad Institute Genomics Platform"/>
            <consortium name="The Broad Institute Genome Sequencing Center for Infectious Disease"/>
            <person name="Wu L."/>
            <person name="Ma J."/>
        </authorList>
    </citation>
    <scope>NUCLEOTIDE SEQUENCE [LARGE SCALE GENOMIC DNA]</scope>
    <source>
        <strain evidence="3">JCM 4805</strain>
    </source>
</reference>
<dbReference type="Gene3D" id="1.25.40.10">
    <property type="entry name" value="Tetratricopeptide repeat domain"/>
    <property type="match status" value="1"/>
</dbReference>
<keyword evidence="1" id="KW-0802">TPR repeat</keyword>
<keyword evidence="3" id="KW-1185">Reference proteome</keyword>
<evidence type="ECO:0008006" key="4">
    <source>
        <dbReference type="Google" id="ProtNLM"/>
    </source>
</evidence>
<dbReference type="Proteomes" id="UP001500909">
    <property type="component" value="Unassembled WGS sequence"/>
</dbReference>
<accession>A0ABP3JFQ2</accession>
<proteinExistence type="predicted"/>
<evidence type="ECO:0000313" key="3">
    <source>
        <dbReference type="Proteomes" id="UP001500909"/>
    </source>
</evidence>
<dbReference type="InterPro" id="IPR019734">
    <property type="entry name" value="TPR_rpt"/>
</dbReference>
<dbReference type="SMART" id="SM00028">
    <property type="entry name" value="TPR"/>
    <property type="match status" value="3"/>
</dbReference>
<dbReference type="PROSITE" id="PS50005">
    <property type="entry name" value="TPR"/>
    <property type="match status" value="1"/>
</dbReference>
<evidence type="ECO:0000256" key="1">
    <source>
        <dbReference type="PROSITE-ProRule" id="PRU00339"/>
    </source>
</evidence>
<dbReference type="EMBL" id="BAAABY010000009">
    <property type="protein sequence ID" value="GAA0452252.1"/>
    <property type="molecule type" value="Genomic_DNA"/>
</dbReference>
<dbReference type="InterPro" id="IPR011990">
    <property type="entry name" value="TPR-like_helical_dom_sf"/>
</dbReference>
<feature type="repeat" description="TPR" evidence="1">
    <location>
        <begin position="39"/>
        <end position="72"/>
    </location>
</feature>
<evidence type="ECO:0000313" key="2">
    <source>
        <dbReference type="EMBL" id="GAA0452252.1"/>
    </source>
</evidence>
<gene>
    <name evidence="2" type="ORF">GCM10010361_15440</name>
</gene>
<sequence>MDDVEAVRQRLQQLIDDEAPIRRVLDEADMLLGRVDWDASLFAEVGVHASDSSELDRAIKYFQRAIDLRPAHAKYHYDLGVAYNRSEQPGPARFAYEEALARLPYLTDAFFNLAWCYIFLGDLPAAALTIDKVINAYGAMELPQKADRLLSCVAPWLHSGSTGKTPPTVPQLLTAGLSSWGEDFSVARAAFSDLAALLPAVSAGWAIAKECAATAASQLDLHDEYLDGCDQRRVIVRCAQALVPEVVTVNYAEAAADRDVTAACNAIVRVFEPGHEDELVLWSTEGFGPRGAGTRTASLFGTAGMYQIVPIGNIIEVTTPDAATHQLYDWTGDMVALCTV</sequence>
<dbReference type="Pfam" id="PF13181">
    <property type="entry name" value="TPR_8"/>
    <property type="match status" value="1"/>
</dbReference>
<name>A0ABP3JFQ2_9ACTN</name>